<dbReference type="EMBL" id="SDGZ01000023">
    <property type="protein sequence ID" value="TYC48190.1"/>
    <property type="molecule type" value="Genomic_DNA"/>
</dbReference>
<dbReference type="InterPro" id="IPR007920">
    <property type="entry name" value="UPF0223"/>
</dbReference>
<dbReference type="Proteomes" id="UP000371977">
    <property type="component" value="Unassembled WGS sequence"/>
</dbReference>
<gene>
    <name evidence="1" type="ORF">ESZ50_09420</name>
</gene>
<evidence type="ECO:0000313" key="1">
    <source>
        <dbReference type="EMBL" id="TYC48190.1"/>
    </source>
</evidence>
<keyword evidence="2" id="KW-1185">Reference proteome</keyword>
<dbReference type="AlphaFoldDB" id="A0A6C2C2A5"/>
<dbReference type="RefSeq" id="WP_148623352.1">
    <property type="nucleotide sequence ID" value="NZ_SDGZ01000023.1"/>
</dbReference>
<dbReference type="PIRSF" id="PIRSF037260">
    <property type="entry name" value="UPF0223"/>
    <property type="match status" value="1"/>
</dbReference>
<dbReference type="SUPFAM" id="SSF158504">
    <property type="entry name" value="BH2638-like"/>
    <property type="match status" value="1"/>
</dbReference>
<dbReference type="Gene3D" id="1.10.220.80">
    <property type="entry name" value="BH2638-like"/>
    <property type="match status" value="1"/>
</dbReference>
<protein>
    <submittedName>
        <fullName evidence="1">UPF0223 family protein</fullName>
    </submittedName>
</protein>
<dbReference type="OrthoDB" id="1649074at2"/>
<accession>A0A6C2C2A5</accession>
<sequence>MSGDKQFNYPMLDGWTTADIIAVSTLYSAVAQANEQGIKKTDLIAAYQAFKLVVPSKGEEKQLDREFGSESGYSIYRTMQAAKQAKNIVRLEG</sequence>
<name>A0A6C2C2A5_9LACO</name>
<comment type="caution">
    <text evidence="1">The sequence shown here is derived from an EMBL/GenBank/DDBJ whole genome shotgun (WGS) entry which is preliminary data.</text>
</comment>
<dbReference type="NCBIfam" id="NF003353">
    <property type="entry name" value="PRK04387.1"/>
    <property type="match status" value="1"/>
</dbReference>
<reference evidence="1 2" key="1">
    <citation type="submission" date="2019-01" db="EMBL/GenBank/DDBJ databases">
        <title>Weissella sp. nov., a novel lactic acid bacterium isolated from animal feces.</title>
        <authorList>
            <person name="Wang L.-T."/>
        </authorList>
    </citation>
    <scope>NUCLEOTIDE SEQUENCE [LARGE SCALE GENOMIC DNA]</scope>
    <source>
        <strain evidence="1 2">8H-2</strain>
    </source>
</reference>
<proteinExistence type="predicted"/>
<dbReference type="InterPro" id="IPR023324">
    <property type="entry name" value="BH2638-like_sf"/>
</dbReference>
<dbReference type="Pfam" id="PF05256">
    <property type="entry name" value="UPF0223"/>
    <property type="match status" value="1"/>
</dbReference>
<organism evidence="1 2">
    <name type="scientific">Weissella muntiaci</name>
    <dbReference type="NCBI Taxonomy" id="2508881"/>
    <lineage>
        <taxon>Bacteria</taxon>
        <taxon>Bacillati</taxon>
        <taxon>Bacillota</taxon>
        <taxon>Bacilli</taxon>
        <taxon>Lactobacillales</taxon>
        <taxon>Lactobacillaceae</taxon>
        <taxon>Weissella</taxon>
    </lineage>
</organism>
<evidence type="ECO:0000313" key="2">
    <source>
        <dbReference type="Proteomes" id="UP000371977"/>
    </source>
</evidence>